<evidence type="ECO:0000259" key="1">
    <source>
        <dbReference type="Pfam" id="PF01541"/>
    </source>
</evidence>
<proteinExistence type="evidence at transcript level"/>
<reference evidence="3" key="1">
    <citation type="journal article" date="2015" name="Insect Biochem. Mol. Biol.">
        <title>An insight into the sialome of the horse fly, Tabanus bromius.</title>
        <authorList>
            <person name="Ribeiro J.M."/>
            <person name="Kazimirova M."/>
            <person name="Takac P."/>
            <person name="Andersen J.F."/>
            <person name="Francischetti I.M."/>
        </authorList>
    </citation>
    <scope>NUCLEOTIDE SEQUENCE</scope>
</reference>
<dbReference type="AlphaFoldDB" id="A0A0K8TMC7"/>
<dbReference type="Pfam" id="PF01541">
    <property type="entry name" value="GIY-YIG"/>
    <property type="match status" value="1"/>
</dbReference>
<evidence type="ECO:0000259" key="2">
    <source>
        <dbReference type="Pfam" id="PF26215"/>
    </source>
</evidence>
<organism evidence="3">
    <name type="scientific">Tabanus bromius</name>
    <name type="common">Band-eyed brown horse fly</name>
    <dbReference type="NCBI Taxonomy" id="304241"/>
    <lineage>
        <taxon>Eukaryota</taxon>
        <taxon>Metazoa</taxon>
        <taxon>Ecdysozoa</taxon>
        <taxon>Arthropoda</taxon>
        <taxon>Hexapoda</taxon>
        <taxon>Insecta</taxon>
        <taxon>Pterygota</taxon>
        <taxon>Neoptera</taxon>
        <taxon>Endopterygota</taxon>
        <taxon>Diptera</taxon>
        <taxon>Brachycera</taxon>
        <taxon>Tabanomorpha</taxon>
        <taxon>Tabanoidea</taxon>
        <taxon>Tabanidae</taxon>
        <taxon>Tabanus</taxon>
    </lineage>
</organism>
<dbReference type="PANTHER" id="PTHR21301:SF10">
    <property type="entry name" value="REVERSE TRANSCRIPTASE DOMAIN-CONTAINING PROTEIN"/>
    <property type="match status" value="1"/>
</dbReference>
<dbReference type="Pfam" id="PF26215">
    <property type="entry name" value="HTH_animal"/>
    <property type="match status" value="1"/>
</dbReference>
<keyword evidence="3" id="KW-0808">Transferase</keyword>
<feature type="domain" description="GIY-YIG" evidence="1">
    <location>
        <begin position="218"/>
        <end position="306"/>
    </location>
</feature>
<keyword evidence="3" id="KW-0548">Nucleotidyltransferase</keyword>
<name>A0A0K8TMC7_TABBR</name>
<dbReference type="InterPro" id="IPR035901">
    <property type="entry name" value="GIY-YIG_endonuc_sf"/>
</dbReference>
<dbReference type="EMBL" id="GDAI01002312">
    <property type="protein sequence ID" value="JAI15291.1"/>
    <property type="molecule type" value="mRNA"/>
</dbReference>
<feature type="domain" description="Helix-turn-helix" evidence="2">
    <location>
        <begin position="82"/>
        <end position="138"/>
    </location>
</feature>
<evidence type="ECO:0000313" key="3">
    <source>
        <dbReference type="EMBL" id="JAI15291.1"/>
    </source>
</evidence>
<dbReference type="GO" id="GO:0003964">
    <property type="term" value="F:RNA-directed DNA polymerase activity"/>
    <property type="evidence" value="ECO:0007669"/>
    <property type="project" value="UniProtKB-KW"/>
</dbReference>
<sequence length="342" mass="40175">KKLEKEGKMPRFWVRYVDDIFAIVPKEEVEETLTHLNGMHKNIKFTMETEENGKIPFLDVMVKKNLKKLEFEVYRKPTSTQRFIPNSSNHPIQHKKSAFRHMIHRMHNIPMSKSDEEKERSYIIQTGIKNGYTEKSIRAMMNKDKNRRMRNELSTLFTQNMEQEERRRVAVTYDKNITPKLKKAFRPINIEIAATSRRFQLKNLLTSTKDKKQKGEKSGIYSIKCNECDKIYIGQTKRLATVRFHEHIREAENAKKDGRVNIKSSVAKHIIKEGHQILEDNLSIVKEVQNWRQMDAWESLVIRRQKGNTLMNEDEGCGNSWLFNLLGKGPRNNKKEDGCGTL</sequence>
<accession>A0A0K8TMC7</accession>
<dbReference type="Gene3D" id="3.40.1440.10">
    <property type="entry name" value="GIY-YIG endonuclease"/>
    <property type="match status" value="1"/>
</dbReference>
<dbReference type="PANTHER" id="PTHR21301">
    <property type="entry name" value="REVERSE TRANSCRIPTASE"/>
    <property type="match status" value="1"/>
</dbReference>
<protein>
    <submittedName>
        <fullName evidence="3">Putative reverse transcriptase</fullName>
    </submittedName>
</protein>
<feature type="non-terminal residue" evidence="3">
    <location>
        <position position="1"/>
    </location>
</feature>
<keyword evidence="3" id="KW-0695">RNA-directed DNA polymerase</keyword>
<dbReference type="InterPro" id="IPR058912">
    <property type="entry name" value="HTH_animal"/>
</dbReference>
<dbReference type="InterPro" id="IPR000305">
    <property type="entry name" value="GIY-YIG_endonuc"/>
</dbReference>